<evidence type="ECO:0000256" key="1">
    <source>
        <dbReference type="SAM" id="Phobius"/>
    </source>
</evidence>
<gene>
    <name evidence="2" type="ORF">GCM10007895_09070</name>
</gene>
<feature type="transmembrane region" description="Helical" evidence="1">
    <location>
        <begin position="88"/>
        <end position="106"/>
    </location>
</feature>
<accession>A0AA37RUP9</accession>
<keyword evidence="1" id="KW-0472">Membrane</keyword>
<keyword evidence="1" id="KW-0812">Transmembrane</keyword>
<sequence>MGLRTETETLMSCIGINLMFVVLWFINLGLMTVGDSQSLLGFMSIVFIFLLPLGIIASYLWSLFALLPVSYYWAQTLMFNCRSTQIKLALSLIYLIATPCLLWWQFDSLFG</sequence>
<comment type="caution">
    <text evidence="2">The sequence shown here is derived from an EMBL/GenBank/DDBJ whole genome shotgun (WGS) entry which is preliminary data.</text>
</comment>
<keyword evidence="3" id="KW-1185">Reference proteome</keyword>
<evidence type="ECO:0000313" key="3">
    <source>
        <dbReference type="Proteomes" id="UP001161422"/>
    </source>
</evidence>
<keyword evidence="1" id="KW-1133">Transmembrane helix</keyword>
<dbReference type="Proteomes" id="UP001161422">
    <property type="component" value="Unassembled WGS sequence"/>
</dbReference>
<protein>
    <submittedName>
        <fullName evidence="2">Uncharacterized protein</fullName>
    </submittedName>
</protein>
<reference evidence="2" key="2">
    <citation type="submission" date="2023-01" db="EMBL/GenBank/DDBJ databases">
        <title>Draft genome sequence of Paraferrimonas sedimenticola strain NBRC 101628.</title>
        <authorList>
            <person name="Sun Q."/>
            <person name="Mori K."/>
        </authorList>
    </citation>
    <scope>NUCLEOTIDE SEQUENCE</scope>
    <source>
        <strain evidence="2">NBRC 101628</strain>
    </source>
</reference>
<dbReference type="AlphaFoldDB" id="A0AA37RUP9"/>
<evidence type="ECO:0000313" key="2">
    <source>
        <dbReference type="EMBL" id="GLP95601.1"/>
    </source>
</evidence>
<proteinExistence type="predicted"/>
<feature type="transmembrane region" description="Helical" evidence="1">
    <location>
        <begin position="12"/>
        <end position="33"/>
    </location>
</feature>
<name>A0AA37RUP9_9GAMM</name>
<reference evidence="2" key="1">
    <citation type="journal article" date="2014" name="Int. J. Syst. Evol. Microbiol.">
        <title>Complete genome sequence of Corynebacterium casei LMG S-19264T (=DSM 44701T), isolated from a smear-ripened cheese.</title>
        <authorList>
            <consortium name="US DOE Joint Genome Institute (JGI-PGF)"/>
            <person name="Walter F."/>
            <person name="Albersmeier A."/>
            <person name="Kalinowski J."/>
            <person name="Ruckert C."/>
        </authorList>
    </citation>
    <scope>NUCLEOTIDE SEQUENCE</scope>
    <source>
        <strain evidence="2">NBRC 101628</strain>
    </source>
</reference>
<dbReference type="EMBL" id="BSNC01000003">
    <property type="protein sequence ID" value="GLP95601.1"/>
    <property type="molecule type" value="Genomic_DNA"/>
</dbReference>
<dbReference type="RefSeq" id="WP_095505596.1">
    <property type="nucleotide sequence ID" value="NZ_BSNC01000003.1"/>
</dbReference>
<feature type="transmembrane region" description="Helical" evidence="1">
    <location>
        <begin position="39"/>
        <end position="67"/>
    </location>
</feature>
<organism evidence="2 3">
    <name type="scientific">Paraferrimonas sedimenticola</name>
    <dbReference type="NCBI Taxonomy" id="375674"/>
    <lineage>
        <taxon>Bacteria</taxon>
        <taxon>Pseudomonadati</taxon>
        <taxon>Pseudomonadota</taxon>
        <taxon>Gammaproteobacteria</taxon>
        <taxon>Alteromonadales</taxon>
        <taxon>Ferrimonadaceae</taxon>
        <taxon>Paraferrimonas</taxon>
    </lineage>
</organism>